<dbReference type="OrthoDB" id="272525at2759"/>
<gene>
    <name evidence="2" type="ORF">STCU_05764</name>
</gene>
<feature type="compositionally biased region" description="Basic and acidic residues" evidence="1">
    <location>
        <begin position="326"/>
        <end position="339"/>
    </location>
</feature>
<evidence type="ECO:0000313" key="3">
    <source>
        <dbReference type="Proteomes" id="UP000015354"/>
    </source>
</evidence>
<proteinExistence type="predicted"/>
<reference evidence="2 3" key="1">
    <citation type="journal article" date="2013" name="PLoS ONE">
        <title>Predicting the Proteins of Angomonas deanei, Strigomonas culicis and Their Respective Endosymbionts Reveals New Aspects of the Trypanosomatidae Family.</title>
        <authorList>
            <person name="Motta M.C."/>
            <person name="Martins A.C."/>
            <person name="de Souza S.S."/>
            <person name="Catta-Preta C.M."/>
            <person name="Silva R."/>
            <person name="Klein C.C."/>
            <person name="de Almeida L.G."/>
            <person name="de Lima Cunha O."/>
            <person name="Ciapina L.P."/>
            <person name="Brocchi M."/>
            <person name="Colabardini A.C."/>
            <person name="de Araujo Lima B."/>
            <person name="Machado C.R."/>
            <person name="de Almeida Soares C.M."/>
            <person name="Probst C.M."/>
            <person name="de Menezes C.B."/>
            <person name="Thompson C.E."/>
            <person name="Bartholomeu D.C."/>
            <person name="Gradia D.F."/>
            <person name="Pavoni D.P."/>
            <person name="Grisard E.C."/>
            <person name="Fantinatti-Garboggini F."/>
            <person name="Marchini F.K."/>
            <person name="Rodrigues-Luiz G.F."/>
            <person name="Wagner G."/>
            <person name="Goldman G.H."/>
            <person name="Fietto J.L."/>
            <person name="Elias M.C."/>
            <person name="Goldman M.H."/>
            <person name="Sagot M.F."/>
            <person name="Pereira M."/>
            <person name="Stoco P.H."/>
            <person name="de Mendonca-Neto R.P."/>
            <person name="Teixeira S.M."/>
            <person name="Maciel T.E."/>
            <person name="de Oliveira Mendes T.A."/>
            <person name="Urmenyi T.P."/>
            <person name="de Souza W."/>
            <person name="Schenkman S."/>
            <person name="de Vasconcelos A.T."/>
        </authorList>
    </citation>
    <scope>NUCLEOTIDE SEQUENCE [LARGE SCALE GENOMIC DNA]</scope>
</reference>
<organism evidence="2 3">
    <name type="scientific">Strigomonas culicis</name>
    <dbReference type="NCBI Taxonomy" id="28005"/>
    <lineage>
        <taxon>Eukaryota</taxon>
        <taxon>Discoba</taxon>
        <taxon>Euglenozoa</taxon>
        <taxon>Kinetoplastea</taxon>
        <taxon>Metakinetoplastina</taxon>
        <taxon>Trypanosomatida</taxon>
        <taxon>Trypanosomatidae</taxon>
        <taxon>Strigomonadinae</taxon>
        <taxon>Strigomonas</taxon>
    </lineage>
</organism>
<keyword evidence="3" id="KW-1185">Reference proteome</keyword>
<evidence type="ECO:0000256" key="1">
    <source>
        <dbReference type="SAM" id="MobiDB-lite"/>
    </source>
</evidence>
<comment type="caution">
    <text evidence="2">The sequence shown here is derived from an EMBL/GenBank/DDBJ whole genome shotgun (WGS) entry which is preliminary data.</text>
</comment>
<dbReference type="EMBL" id="ATMH01005764">
    <property type="protein sequence ID" value="EPY27412.1"/>
    <property type="molecule type" value="Genomic_DNA"/>
</dbReference>
<feature type="region of interest" description="Disordered" evidence="1">
    <location>
        <begin position="326"/>
        <end position="383"/>
    </location>
</feature>
<evidence type="ECO:0000313" key="2">
    <source>
        <dbReference type="EMBL" id="EPY27412.1"/>
    </source>
</evidence>
<sequence>MAAPDAWVYECTDSIARFSARRRLVLSTIQLDVALTPADTGSDVVLWALCTPRRAREAGDHAFCVASPFALCVFHVDGGAPSVLTAPVRRWEIEGGTKVALLLCPAAVPAGDVAKRLSGAMPFTPTLSPPPPAEQHFQSCVLRLSGVATGELFAAARDGWRPLCHHRWFELKSYVREGTVVMAAPRGAEAPARMGRHDVREAVAISTNGDCIRWADGSVGVTDEVKPYYRRYTPVARERTVRVRRFPHRFADVVGEIPFGLSVEALGCRTDPFTGETYALVCLPADPSLAYHVSLYGLHATSACTWLWGWTKVAGRTGVPFVKEVERPPAREAEPRAAKGVEGPSEEATTPLEPPAFFTSTRENKGVRVRKKPSLRSETSDKIQGNEVREAAATVEVKEPKDGRPLTFVQWTDGGFSLLDNGSQTFLKRVRWKQPPMVTRRTAADVERIAVPSDMDETPRKRSRTTSPDVS</sequence>
<feature type="region of interest" description="Disordered" evidence="1">
    <location>
        <begin position="437"/>
        <end position="471"/>
    </location>
</feature>
<accession>S9U9G3</accession>
<dbReference type="Proteomes" id="UP000015354">
    <property type="component" value="Unassembled WGS sequence"/>
</dbReference>
<protein>
    <submittedName>
        <fullName evidence="2">Uncharacterized protein</fullName>
    </submittedName>
</protein>
<dbReference type="AlphaFoldDB" id="S9U9G3"/>
<name>S9U9G3_9TRYP</name>